<dbReference type="EMBL" id="SJPV01000001">
    <property type="protein sequence ID" value="TWU41810.1"/>
    <property type="molecule type" value="Genomic_DNA"/>
</dbReference>
<evidence type="ECO:0000313" key="4">
    <source>
        <dbReference type="Proteomes" id="UP000319143"/>
    </source>
</evidence>
<comment type="caution">
    <text evidence="3">The sequence shown here is derived from an EMBL/GenBank/DDBJ whole genome shotgun (WGS) entry which is preliminary data.</text>
</comment>
<evidence type="ECO:0000313" key="3">
    <source>
        <dbReference type="EMBL" id="TWU41810.1"/>
    </source>
</evidence>
<feature type="domain" description="BON" evidence="2">
    <location>
        <begin position="24"/>
        <end position="95"/>
    </location>
</feature>
<dbReference type="PANTHER" id="PTHR34606:SF15">
    <property type="entry name" value="BON DOMAIN-CONTAINING PROTEIN"/>
    <property type="match status" value="1"/>
</dbReference>
<gene>
    <name evidence="3" type="ORF">Poly41_01020</name>
</gene>
<dbReference type="PROSITE" id="PS50914">
    <property type="entry name" value="BON"/>
    <property type="match status" value="2"/>
</dbReference>
<evidence type="ECO:0000259" key="2">
    <source>
        <dbReference type="PROSITE" id="PS50914"/>
    </source>
</evidence>
<sequence precursor="true">MRRKYFGLAIAAIAALGPMQVWGGDREIAEQIIQRLKVNRDAGALKAFTLDMKVDKGVVLFRGNVSEPGHKDLVLKTAEGVEGISRVIDEVTVTAAAQPEAKVIEAKVVEPAKLAAAAQPEANVAEAKVVRPAQSAVVTKPEPKPQAGLSFIQTLAVQKTPIQKEVVTEAPKMPKFALLEVMPGEVRPTAAVELNASPMPIQDDKVVSSVIEALGKAQQTGQLRGFGVDVASNSGVLHLKGRAASEAQRDTIVEIASGIPGVHGVHDSIQIPSATALAPAPVSMQQAELRDPAPQRVTTAAVPARTASVQGNANAMAAPYRMNQQPVQANPAGYAVGAPVMGQPVPMAPYSGVSAPRYDSPNLPNYAWPGYAAHPNYAALTYPQQYSPSAWPYIGPFYPYPQVPLGWRKVSLEWDDGWWFLDFTDR</sequence>
<dbReference type="OrthoDB" id="282501at2"/>
<name>A0A5C6DYT7_9BACT</name>
<feature type="signal peptide" evidence="1">
    <location>
        <begin position="1"/>
        <end position="23"/>
    </location>
</feature>
<dbReference type="AlphaFoldDB" id="A0A5C6DYT7"/>
<dbReference type="RefSeq" id="WP_146523978.1">
    <property type="nucleotide sequence ID" value="NZ_SJPV01000001.1"/>
</dbReference>
<dbReference type="InterPro" id="IPR007055">
    <property type="entry name" value="BON_dom"/>
</dbReference>
<proteinExistence type="predicted"/>
<evidence type="ECO:0000256" key="1">
    <source>
        <dbReference type="SAM" id="SignalP"/>
    </source>
</evidence>
<keyword evidence="4" id="KW-1185">Reference proteome</keyword>
<feature type="domain" description="BON" evidence="2">
    <location>
        <begin position="202"/>
        <end position="273"/>
    </location>
</feature>
<organism evidence="3 4">
    <name type="scientific">Novipirellula artificiosorum</name>
    <dbReference type="NCBI Taxonomy" id="2528016"/>
    <lineage>
        <taxon>Bacteria</taxon>
        <taxon>Pseudomonadati</taxon>
        <taxon>Planctomycetota</taxon>
        <taxon>Planctomycetia</taxon>
        <taxon>Pirellulales</taxon>
        <taxon>Pirellulaceae</taxon>
        <taxon>Novipirellula</taxon>
    </lineage>
</organism>
<accession>A0A5C6DYT7</accession>
<feature type="chain" id="PRO_5022892891" evidence="1">
    <location>
        <begin position="24"/>
        <end position="426"/>
    </location>
</feature>
<dbReference type="PANTHER" id="PTHR34606">
    <property type="entry name" value="BON DOMAIN-CONTAINING PROTEIN"/>
    <property type="match status" value="1"/>
</dbReference>
<dbReference type="Proteomes" id="UP000319143">
    <property type="component" value="Unassembled WGS sequence"/>
</dbReference>
<dbReference type="Gene3D" id="3.30.1340.30">
    <property type="match status" value="1"/>
</dbReference>
<dbReference type="InterPro" id="IPR051686">
    <property type="entry name" value="Lipoprotein_DolP"/>
</dbReference>
<dbReference type="Pfam" id="PF04972">
    <property type="entry name" value="BON"/>
    <property type="match status" value="2"/>
</dbReference>
<keyword evidence="1" id="KW-0732">Signal</keyword>
<reference evidence="3 4" key="1">
    <citation type="submission" date="2019-02" db="EMBL/GenBank/DDBJ databases">
        <title>Deep-cultivation of Planctomycetes and their phenomic and genomic characterization uncovers novel biology.</title>
        <authorList>
            <person name="Wiegand S."/>
            <person name="Jogler M."/>
            <person name="Boedeker C."/>
            <person name="Pinto D."/>
            <person name="Vollmers J."/>
            <person name="Rivas-Marin E."/>
            <person name="Kohn T."/>
            <person name="Peeters S.H."/>
            <person name="Heuer A."/>
            <person name="Rast P."/>
            <person name="Oberbeckmann S."/>
            <person name="Bunk B."/>
            <person name="Jeske O."/>
            <person name="Meyerdierks A."/>
            <person name="Storesund J.E."/>
            <person name="Kallscheuer N."/>
            <person name="Luecker S."/>
            <person name="Lage O.M."/>
            <person name="Pohl T."/>
            <person name="Merkel B.J."/>
            <person name="Hornburger P."/>
            <person name="Mueller R.-W."/>
            <person name="Bruemmer F."/>
            <person name="Labrenz M."/>
            <person name="Spormann A.M."/>
            <person name="Op Den Camp H."/>
            <person name="Overmann J."/>
            <person name="Amann R."/>
            <person name="Jetten M.S.M."/>
            <person name="Mascher T."/>
            <person name="Medema M.H."/>
            <person name="Devos D.P."/>
            <person name="Kaster A.-K."/>
            <person name="Ovreas L."/>
            <person name="Rohde M."/>
            <person name="Galperin M.Y."/>
            <person name="Jogler C."/>
        </authorList>
    </citation>
    <scope>NUCLEOTIDE SEQUENCE [LARGE SCALE GENOMIC DNA]</scope>
    <source>
        <strain evidence="3 4">Poly41</strain>
    </source>
</reference>
<protein>
    <submittedName>
        <fullName evidence="3">Periplasmic protein</fullName>
    </submittedName>
</protein>